<protein>
    <submittedName>
        <fullName evidence="3">Uncharacterized protein</fullName>
    </submittedName>
</protein>
<proteinExistence type="predicted"/>
<keyword evidence="4" id="KW-1185">Reference proteome</keyword>
<dbReference type="PANTHER" id="PTHR33564">
    <property type="entry name" value="TRANSMEMBRANE PROTEIN"/>
    <property type="match status" value="1"/>
</dbReference>
<accession>A0A067KLG8</accession>
<feature type="compositionally biased region" description="Basic and acidic residues" evidence="1">
    <location>
        <begin position="62"/>
        <end position="84"/>
    </location>
</feature>
<dbReference type="PANTHER" id="PTHR33564:SF15">
    <property type="entry name" value="PROTEIN, PUTATIVE-RELATED"/>
    <property type="match status" value="1"/>
</dbReference>
<dbReference type="EMBL" id="KK914415">
    <property type="protein sequence ID" value="KDP37091.1"/>
    <property type="molecule type" value="Genomic_DNA"/>
</dbReference>
<dbReference type="Proteomes" id="UP000027138">
    <property type="component" value="Unassembled WGS sequence"/>
</dbReference>
<feature type="region of interest" description="Disordered" evidence="1">
    <location>
        <begin position="34"/>
        <end position="84"/>
    </location>
</feature>
<name>A0A067KLG8_JATCU</name>
<dbReference type="OrthoDB" id="695890at2759"/>
<dbReference type="AlphaFoldDB" id="A0A067KLG8"/>
<sequence length="122" mass="13728">MSSILSLSSQGLVLATAMVVSSTVLFLAFTKQKTDLQPQTSKNLDSQSPTQSLRSCLLSSENVKDTKRNGEDYRRKKGKENSTTKFDRICRNEIPGIEMPANRIALYNGILRDRVHRIECSY</sequence>
<evidence type="ECO:0000313" key="4">
    <source>
        <dbReference type="Proteomes" id="UP000027138"/>
    </source>
</evidence>
<organism evidence="3 4">
    <name type="scientific">Jatropha curcas</name>
    <name type="common">Barbados nut</name>
    <dbReference type="NCBI Taxonomy" id="180498"/>
    <lineage>
        <taxon>Eukaryota</taxon>
        <taxon>Viridiplantae</taxon>
        <taxon>Streptophyta</taxon>
        <taxon>Embryophyta</taxon>
        <taxon>Tracheophyta</taxon>
        <taxon>Spermatophyta</taxon>
        <taxon>Magnoliopsida</taxon>
        <taxon>eudicotyledons</taxon>
        <taxon>Gunneridae</taxon>
        <taxon>Pentapetalae</taxon>
        <taxon>rosids</taxon>
        <taxon>fabids</taxon>
        <taxon>Malpighiales</taxon>
        <taxon>Euphorbiaceae</taxon>
        <taxon>Crotonoideae</taxon>
        <taxon>Jatropheae</taxon>
        <taxon>Jatropha</taxon>
    </lineage>
</organism>
<reference evidence="3 4" key="1">
    <citation type="journal article" date="2014" name="PLoS ONE">
        <title>Global Analysis of Gene Expression Profiles in Physic Nut (Jatropha curcas L.) Seedlings Exposed to Salt Stress.</title>
        <authorList>
            <person name="Zhang L."/>
            <person name="Zhang C."/>
            <person name="Wu P."/>
            <person name="Chen Y."/>
            <person name="Li M."/>
            <person name="Jiang H."/>
            <person name="Wu G."/>
        </authorList>
    </citation>
    <scope>NUCLEOTIDE SEQUENCE [LARGE SCALE GENOMIC DNA]</scope>
    <source>
        <strain evidence="4">cv. GZQX0401</strain>
        <tissue evidence="3">Young leaves</tissue>
    </source>
</reference>
<evidence type="ECO:0000256" key="1">
    <source>
        <dbReference type="SAM" id="MobiDB-lite"/>
    </source>
</evidence>
<evidence type="ECO:0000256" key="2">
    <source>
        <dbReference type="SAM" id="Phobius"/>
    </source>
</evidence>
<keyword evidence="2" id="KW-0472">Membrane</keyword>
<evidence type="ECO:0000313" key="3">
    <source>
        <dbReference type="EMBL" id="KDP37091.1"/>
    </source>
</evidence>
<feature type="compositionally biased region" description="Polar residues" evidence="1">
    <location>
        <begin position="35"/>
        <end position="61"/>
    </location>
</feature>
<gene>
    <name evidence="3" type="ORF">JCGZ_06147</name>
</gene>
<keyword evidence="2" id="KW-0812">Transmembrane</keyword>
<feature type="transmembrane region" description="Helical" evidence="2">
    <location>
        <begin position="12"/>
        <end position="29"/>
    </location>
</feature>
<keyword evidence="2" id="KW-1133">Transmembrane helix</keyword>